<gene>
    <name evidence="5" type="ORF">QBC38DRAFT_452004</name>
</gene>
<keyword evidence="5" id="KW-0503">Monooxygenase</keyword>
<proteinExistence type="inferred from homology"/>
<name>A0AAN7H318_9PEZI</name>
<dbReference type="Proteomes" id="UP001301958">
    <property type="component" value="Unassembled WGS sequence"/>
</dbReference>
<evidence type="ECO:0000313" key="6">
    <source>
        <dbReference type="Proteomes" id="UP001301958"/>
    </source>
</evidence>
<organism evidence="5 6">
    <name type="scientific">Podospora fimiseda</name>
    <dbReference type="NCBI Taxonomy" id="252190"/>
    <lineage>
        <taxon>Eukaryota</taxon>
        <taxon>Fungi</taxon>
        <taxon>Dikarya</taxon>
        <taxon>Ascomycota</taxon>
        <taxon>Pezizomycotina</taxon>
        <taxon>Sordariomycetes</taxon>
        <taxon>Sordariomycetidae</taxon>
        <taxon>Sordariales</taxon>
        <taxon>Podosporaceae</taxon>
        <taxon>Podospora</taxon>
    </lineage>
</organism>
<dbReference type="PANTHER" id="PTHR42877:SF12">
    <property type="entry name" value="MONOOXYGENASE"/>
    <property type="match status" value="1"/>
</dbReference>
<comment type="similarity">
    <text evidence="1">Belongs to the FAD-binding monooxygenase family.</text>
</comment>
<dbReference type="InterPro" id="IPR036188">
    <property type="entry name" value="FAD/NAD-bd_sf"/>
</dbReference>
<dbReference type="EMBL" id="MU865297">
    <property type="protein sequence ID" value="KAK4230673.1"/>
    <property type="molecule type" value="Genomic_DNA"/>
</dbReference>
<sequence>MVIETFGELPARPDLHLATTELRQPESTTTYTVQEQPLGSTRPIRIVGIGAGASGLNLIRTLQLNLTNFEVVVYEKNPNVGGTWFENLYPGCRCDIPSHSYQFSWRPKKDWSNFCAGAEEIEEYLCMVCDEEGMRDTVKTSHEVVSAQWNEKDGQWELRVRNLETGQEVSDYATYLVDGTGILNNWKWPDLEDIDAFQGTLIHTARWPKNFDHTGKRIAVIGNGSTGLQVFPELQNGAEKLYHIIRTPTWILPPRIQAWKAMGQAGNVLSKIQLDDKENFSKETIEKFKSDPEFYRDFVKKLEVEVNTGFPVVLASSPVQAFARAKVKEYMTAMLGGNEELCKALIPDFPLGCRRMTPGHSYMQSITKPNVEIRATGMKRFVPEGIELDSGEILKVDAIVCATGFETSFCPRFPIIGREGNLQDKWRKETPKAYLSCAIAGLPNFFKFLGPNAPIGHGSVFTLSEHIAKYITGVIKKCQAEGIKAIAPSQAAVDDYFEHITAFMPRTTWAAVGRSWFKNNTETGPVTALHPGSRIHFFHMLERFRGEDWEYVYFGRKTNRFAYLGNGFSTKELDPKIDSTWYLDAPATIMV</sequence>
<dbReference type="SUPFAM" id="SSF51905">
    <property type="entry name" value="FAD/NAD(P)-binding domain"/>
    <property type="match status" value="2"/>
</dbReference>
<protein>
    <submittedName>
        <fullName evidence="5">Sterigmatocystin biosynthesis monooxygenase</fullName>
    </submittedName>
</protein>
<dbReference type="AlphaFoldDB" id="A0AAN7H318"/>
<keyword evidence="4" id="KW-0560">Oxidoreductase</keyword>
<evidence type="ECO:0000313" key="5">
    <source>
        <dbReference type="EMBL" id="KAK4230673.1"/>
    </source>
</evidence>
<dbReference type="GO" id="GO:0004499">
    <property type="term" value="F:N,N-dimethylaniline monooxygenase activity"/>
    <property type="evidence" value="ECO:0007669"/>
    <property type="project" value="InterPro"/>
</dbReference>
<dbReference type="Pfam" id="PF00743">
    <property type="entry name" value="FMO-like"/>
    <property type="match status" value="1"/>
</dbReference>
<reference evidence="5" key="1">
    <citation type="journal article" date="2023" name="Mol. Phylogenet. Evol.">
        <title>Genome-scale phylogeny and comparative genomics of the fungal order Sordariales.</title>
        <authorList>
            <person name="Hensen N."/>
            <person name="Bonometti L."/>
            <person name="Westerberg I."/>
            <person name="Brannstrom I.O."/>
            <person name="Guillou S."/>
            <person name="Cros-Aarteil S."/>
            <person name="Calhoun S."/>
            <person name="Haridas S."/>
            <person name="Kuo A."/>
            <person name="Mondo S."/>
            <person name="Pangilinan J."/>
            <person name="Riley R."/>
            <person name="LaButti K."/>
            <person name="Andreopoulos B."/>
            <person name="Lipzen A."/>
            <person name="Chen C."/>
            <person name="Yan M."/>
            <person name="Daum C."/>
            <person name="Ng V."/>
            <person name="Clum A."/>
            <person name="Steindorff A."/>
            <person name="Ohm R.A."/>
            <person name="Martin F."/>
            <person name="Silar P."/>
            <person name="Natvig D.O."/>
            <person name="Lalanne C."/>
            <person name="Gautier V."/>
            <person name="Ament-Velasquez S.L."/>
            <person name="Kruys A."/>
            <person name="Hutchinson M.I."/>
            <person name="Powell A.J."/>
            <person name="Barry K."/>
            <person name="Miller A.N."/>
            <person name="Grigoriev I.V."/>
            <person name="Debuchy R."/>
            <person name="Gladieux P."/>
            <person name="Hiltunen Thoren M."/>
            <person name="Johannesson H."/>
        </authorList>
    </citation>
    <scope>NUCLEOTIDE SEQUENCE</scope>
    <source>
        <strain evidence="5">CBS 990.96</strain>
    </source>
</reference>
<keyword evidence="3" id="KW-0274">FAD</keyword>
<dbReference type="GO" id="GO:0050661">
    <property type="term" value="F:NADP binding"/>
    <property type="evidence" value="ECO:0007669"/>
    <property type="project" value="InterPro"/>
</dbReference>
<accession>A0AAN7H318</accession>
<dbReference type="PANTHER" id="PTHR42877">
    <property type="entry name" value="L-ORNITHINE N(5)-MONOOXYGENASE-RELATED"/>
    <property type="match status" value="1"/>
</dbReference>
<evidence type="ECO:0000256" key="4">
    <source>
        <dbReference type="ARBA" id="ARBA00023002"/>
    </source>
</evidence>
<evidence type="ECO:0000256" key="1">
    <source>
        <dbReference type="ARBA" id="ARBA00010139"/>
    </source>
</evidence>
<keyword evidence="6" id="KW-1185">Reference proteome</keyword>
<dbReference type="InterPro" id="IPR051209">
    <property type="entry name" value="FAD-bind_Monooxygenase_sf"/>
</dbReference>
<comment type="caution">
    <text evidence="5">The sequence shown here is derived from an EMBL/GenBank/DDBJ whole genome shotgun (WGS) entry which is preliminary data.</text>
</comment>
<keyword evidence="2" id="KW-0285">Flavoprotein</keyword>
<reference evidence="5" key="2">
    <citation type="submission" date="2023-05" db="EMBL/GenBank/DDBJ databases">
        <authorList>
            <consortium name="Lawrence Berkeley National Laboratory"/>
            <person name="Steindorff A."/>
            <person name="Hensen N."/>
            <person name="Bonometti L."/>
            <person name="Westerberg I."/>
            <person name="Brannstrom I.O."/>
            <person name="Guillou S."/>
            <person name="Cros-Aarteil S."/>
            <person name="Calhoun S."/>
            <person name="Haridas S."/>
            <person name="Kuo A."/>
            <person name="Mondo S."/>
            <person name="Pangilinan J."/>
            <person name="Riley R."/>
            <person name="Labutti K."/>
            <person name="Andreopoulos B."/>
            <person name="Lipzen A."/>
            <person name="Chen C."/>
            <person name="Yanf M."/>
            <person name="Daum C."/>
            <person name="Ng V."/>
            <person name="Clum A."/>
            <person name="Ohm R."/>
            <person name="Martin F."/>
            <person name="Silar P."/>
            <person name="Natvig D."/>
            <person name="Lalanne C."/>
            <person name="Gautier V."/>
            <person name="Ament-Velasquez S.L."/>
            <person name="Kruys A."/>
            <person name="Hutchinson M.I."/>
            <person name="Powell A.J."/>
            <person name="Barry K."/>
            <person name="Miller A.N."/>
            <person name="Grigoriev I.V."/>
            <person name="Debuchy R."/>
            <person name="Gladieux P."/>
            <person name="Thoren M.H."/>
            <person name="Johannesson H."/>
        </authorList>
    </citation>
    <scope>NUCLEOTIDE SEQUENCE</scope>
    <source>
        <strain evidence="5">CBS 990.96</strain>
    </source>
</reference>
<evidence type="ECO:0000256" key="2">
    <source>
        <dbReference type="ARBA" id="ARBA00022630"/>
    </source>
</evidence>
<evidence type="ECO:0000256" key="3">
    <source>
        <dbReference type="ARBA" id="ARBA00022827"/>
    </source>
</evidence>
<dbReference type="GO" id="GO:0050660">
    <property type="term" value="F:flavin adenine dinucleotide binding"/>
    <property type="evidence" value="ECO:0007669"/>
    <property type="project" value="InterPro"/>
</dbReference>
<dbReference type="InterPro" id="IPR020946">
    <property type="entry name" value="Flavin_mOase-like"/>
</dbReference>
<dbReference type="Gene3D" id="3.50.50.60">
    <property type="entry name" value="FAD/NAD(P)-binding domain"/>
    <property type="match status" value="2"/>
</dbReference>